<feature type="region of interest" description="Disordered" evidence="1">
    <location>
        <begin position="1"/>
        <end position="30"/>
    </location>
</feature>
<dbReference type="AlphaFoldDB" id="A0A3P7JRY3"/>
<dbReference type="Proteomes" id="UP000270094">
    <property type="component" value="Unassembled WGS sequence"/>
</dbReference>
<organism evidence="2 3">
    <name type="scientific">Strongylus vulgaris</name>
    <name type="common">Blood worm</name>
    <dbReference type="NCBI Taxonomy" id="40348"/>
    <lineage>
        <taxon>Eukaryota</taxon>
        <taxon>Metazoa</taxon>
        <taxon>Ecdysozoa</taxon>
        <taxon>Nematoda</taxon>
        <taxon>Chromadorea</taxon>
        <taxon>Rhabditida</taxon>
        <taxon>Rhabditina</taxon>
        <taxon>Rhabditomorpha</taxon>
        <taxon>Strongyloidea</taxon>
        <taxon>Strongylidae</taxon>
        <taxon>Strongylus</taxon>
    </lineage>
</organism>
<gene>
    <name evidence="2" type="ORF">SVUK_LOCUS18731</name>
</gene>
<evidence type="ECO:0000313" key="3">
    <source>
        <dbReference type="Proteomes" id="UP000270094"/>
    </source>
</evidence>
<sequence>MREPGYQKKGNTGWGDLDQDSGMRMNTGGDIGVTQRYDSCGYRPHSHQPKVMLTRRLIGNILQQWFRSPPPSSKR</sequence>
<evidence type="ECO:0000256" key="1">
    <source>
        <dbReference type="SAM" id="MobiDB-lite"/>
    </source>
</evidence>
<dbReference type="EMBL" id="UYYB01124941">
    <property type="protein sequence ID" value="VDM83733.1"/>
    <property type="molecule type" value="Genomic_DNA"/>
</dbReference>
<keyword evidence="3" id="KW-1185">Reference proteome</keyword>
<dbReference type="OrthoDB" id="10531378at2759"/>
<protein>
    <submittedName>
        <fullName evidence="2">Uncharacterized protein</fullName>
    </submittedName>
</protein>
<evidence type="ECO:0000313" key="2">
    <source>
        <dbReference type="EMBL" id="VDM83733.1"/>
    </source>
</evidence>
<proteinExistence type="predicted"/>
<name>A0A3P7JRY3_STRVU</name>
<accession>A0A3P7JRY3</accession>
<reference evidence="2 3" key="1">
    <citation type="submission" date="2018-11" db="EMBL/GenBank/DDBJ databases">
        <authorList>
            <consortium name="Pathogen Informatics"/>
        </authorList>
    </citation>
    <scope>NUCLEOTIDE SEQUENCE [LARGE SCALE GENOMIC DNA]</scope>
</reference>